<feature type="transmembrane region" description="Helical" evidence="1">
    <location>
        <begin position="285"/>
        <end position="306"/>
    </location>
</feature>
<feature type="signal peptide" evidence="2">
    <location>
        <begin position="1"/>
        <end position="20"/>
    </location>
</feature>
<keyword evidence="1" id="KW-0472">Membrane</keyword>
<keyword evidence="1" id="KW-1133">Transmembrane helix</keyword>
<evidence type="ECO:0000313" key="5">
    <source>
        <dbReference type="EMBL" id="PQB06569.1"/>
    </source>
</evidence>
<dbReference type="InterPro" id="IPR057436">
    <property type="entry name" value="5TMH_Lnb"/>
</dbReference>
<name>A0A2S7KVA2_9FLAO</name>
<evidence type="ECO:0000256" key="1">
    <source>
        <dbReference type="SAM" id="Phobius"/>
    </source>
</evidence>
<feature type="domain" description="Lnb-like transmembrane" evidence="4">
    <location>
        <begin position="250"/>
        <end position="384"/>
    </location>
</feature>
<organism evidence="5 6">
    <name type="scientific">Polaribacter filamentus</name>
    <dbReference type="NCBI Taxonomy" id="53483"/>
    <lineage>
        <taxon>Bacteria</taxon>
        <taxon>Pseudomonadati</taxon>
        <taxon>Bacteroidota</taxon>
        <taxon>Flavobacteriia</taxon>
        <taxon>Flavobacteriales</taxon>
        <taxon>Flavobacteriaceae</taxon>
    </lineage>
</organism>
<feature type="transmembrane region" description="Helical" evidence="1">
    <location>
        <begin position="340"/>
        <end position="359"/>
    </location>
</feature>
<dbReference type="Pfam" id="PF25221">
    <property type="entry name" value="5TMH_Lnb"/>
    <property type="match status" value="1"/>
</dbReference>
<feature type="transmembrane region" description="Helical" evidence="1">
    <location>
        <begin position="252"/>
        <end position="273"/>
    </location>
</feature>
<dbReference type="Pfam" id="PF13387">
    <property type="entry name" value="Lnb_N"/>
    <property type="match status" value="1"/>
</dbReference>
<keyword evidence="2" id="KW-0732">Signal</keyword>
<feature type="transmembrane region" description="Helical" evidence="1">
    <location>
        <begin position="318"/>
        <end position="333"/>
    </location>
</feature>
<dbReference type="RefSeq" id="WP_104808821.1">
    <property type="nucleotide sequence ID" value="NZ_MQUA01000013.1"/>
</dbReference>
<proteinExistence type="predicted"/>
<dbReference type="OrthoDB" id="319167at2"/>
<feature type="domain" description="Lnb N-terminal periplasmic" evidence="3">
    <location>
        <begin position="19"/>
        <end position="153"/>
    </location>
</feature>
<comment type="caution">
    <text evidence="5">The sequence shown here is derived from an EMBL/GenBank/DDBJ whole genome shotgun (WGS) entry which is preliminary data.</text>
</comment>
<evidence type="ECO:0000259" key="3">
    <source>
        <dbReference type="Pfam" id="PF13387"/>
    </source>
</evidence>
<evidence type="ECO:0000259" key="4">
    <source>
        <dbReference type="Pfam" id="PF25221"/>
    </source>
</evidence>
<feature type="chain" id="PRO_5015497106" evidence="2">
    <location>
        <begin position="21"/>
        <end position="389"/>
    </location>
</feature>
<evidence type="ECO:0000256" key="2">
    <source>
        <dbReference type="SAM" id="SignalP"/>
    </source>
</evidence>
<protein>
    <submittedName>
        <fullName evidence="5">Uncharacterized protein</fullName>
    </submittedName>
</protein>
<keyword evidence="1" id="KW-0812">Transmembrane</keyword>
<dbReference type="InterPro" id="IPR025178">
    <property type="entry name" value="Lnb_N"/>
</dbReference>
<gene>
    <name evidence="5" type="ORF">BST83_04880</name>
</gene>
<reference evidence="5 6" key="1">
    <citation type="submission" date="2016-11" db="EMBL/GenBank/DDBJ databases">
        <title>Trade-off between light-utilization and light-protection in marine flavobacteria.</title>
        <authorList>
            <person name="Kumagai Y."/>
        </authorList>
    </citation>
    <scope>NUCLEOTIDE SEQUENCE [LARGE SCALE GENOMIC DNA]</scope>
    <source>
        <strain evidence="5 6">ATCC 700397</strain>
    </source>
</reference>
<dbReference type="AlphaFoldDB" id="A0A2S7KVA2"/>
<evidence type="ECO:0000313" key="6">
    <source>
        <dbReference type="Proteomes" id="UP000239522"/>
    </source>
</evidence>
<dbReference type="EMBL" id="MQUA01000013">
    <property type="protein sequence ID" value="PQB06569.1"/>
    <property type="molecule type" value="Genomic_DNA"/>
</dbReference>
<feature type="transmembrane region" description="Helical" evidence="1">
    <location>
        <begin position="365"/>
        <end position="383"/>
    </location>
</feature>
<keyword evidence="6" id="KW-1185">Reference proteome</keyword>
<accession>A0A2S7KVA2</accession>
<sequence>MKKKYILLFFLFAFIKSYNSQVNLSVYSEVSLITGGPGAELFEAFGHSAIRIKDPVLQIDLIYNYGMFDFKAPNFYSNFTKGKLLYSLGRYNFEYFLESYKRDKRWVKQQVLNLTQQEKQTFFLYLENNALPENATYSYDPYFNNCATKLRDITISILGDKVVFIDESIKNNQSFRQLMNKEIHWNTWGNFGINLALGSKLDQKATSEQYMYLPKYVYAIFKDSQLFIKNQPENIILRQDVLLDFEEQKQEIAIFNPFLIFSILSLIGIFITFSDYKKGKRSKWLDFILLFTTGIAGILIVFLWFFTDHSAAPNNFNFLWAFAPNLITAFLMLKKNHQKWMKFYFIFSLVLLINIPIIWMSEAQLFPVAVIPILMLLFIRYLFLSKNLK</sequence>
<dbReference type="Proteomes" id="UP000239522">
    <property type="component" value="Unassembled WGS sequence"/>
</dbReference>